<dbReference type="Gene3D" id="3.40.50.360">
    <property type="match status" value="1"/>
</dbReference>
<organism evidence="1">
    <name type="scientific">marine sediment metagenome</name>
    <dbReference type="NCBI Taxonomy" id="412755"/>
    <lineage>
        <taxon>unclassified sequences</taxon>
        <taxon>metagenomes</taxon>
        <taxon>ecological metagenomes</taxon>
    </lineage>
</organism>
<feature type="non-terminal residue" evidence="1">
    <location>
        <position position="176"/>
    </location>
</feature>
<dbReference type="SUPFAM" id="SSF52218">
    <property type="entry name" value="Flavoproteins"/>
    <property type="match status" value="1"/>
</dbReference>
<protein>
    <recommendedName>
        <fullName evidence="2">NADPH-dependent FMN reductase-like domain-containing protein</fullName>
    </recommendedName>
</protein>
<reference evidence="1" key="1">
    <citation type="journal article" date="2014" name="Front. Microbiol.">
        <title>High frequency of phylogenetically diverse reductive dehalogenase-homologous genes in deep subseafloor sedimentary metagenomes.</title>
        <authorList>
            <person name="Kawai M."/>
            <person name="Futagami T."/>
            <person name="Toyoda A."/>
            <person name="Takaki Y."/>
            <person name="Nishi S."/>
            <person name="Hori S."/>
            <person name="Arai W."/>
            <person name="Tsubouchi T."/>
            <person name="Morono Y."/>
            <person name="Uchiyama I."/>
            <person name="Ito T."/>
            <person name="Fujiyama A."/>
            <person name="Inagaki F."/>
            <person name="Takami H."/>
        </authorList>
    </citation>
    <scope>NUCLEOTIDE SEQUENCE</scope>
    <source>
        <strain evidence="1">Expedition CK06-06</strain>
    </source>
</reference>
<gene>
    <name evidence="1" type="ORF">S12H4_52282</name>
</gene>
<dbReference type="EMBL" id="BARW01033151">
    <property type="protein sequence ID" value="GAJ06705.1"/>
    <property type="molecule type" value="Genomic_DNA"/>
</dbReference>
<dbReference type="AlphaFoldDB" id="X1VHB3"/>
<comment type="caution">
    <text evidence="1">The sequence shown here is derived from an EMBL/GenBank/DDBJ whole genome shotgun (WGS) entry which is preliminary data.</text>
</comment>
<evidence type="ECO:0000313" key="1">
    <source>
        <dbReference type="EMBL" id="GAJ06705.1"/>
    </source>
</evidence>
<proteinExistence type="predicted"/>
<accession>X1VHB3</accession>
<name>X1VHB3_9ZZZZ</name>
<dbReference type="InterPro" id="IPR029039">
    <property type="entry name" value="Flavoprotein-like_sf"/>
</dbReference>
<sequence length="176" mass="19068">MNKTENVLLLVGSPKGASSTSNSLGDYLISRLEQSGLTVGKEYIYKLVRKEEGQKKLLTKVEEAGLIILVFPLYVDCLPAGVIKALELIADHRKIKSHREKQGFAIIINCGFPEAQHNNTAIAICKIFSREVGFEWKGALSLGMGGAIGGRSLEERGGMVRNVIKGLDIAAQSLAE</sequence>
<evidence type="ECO:0008006" key="2">
    <source>
        <dbReference type="Google" id="ProtNLM"/>
    </source>
</evidence>